<keyword evidence="7" id="KW-0347">Helicase</keyword>
<protein>
    <submittedName>
        <fullName evidence="13">CRISPR-associated helicase Cas3</fullName>
    </submittedName>
</protein>
<dbReference type="GO" id="GO:0051607">
    <property type="term" value="P:defense response to virus"/>
    <property type="evidence" value="ECO:0007669"/>
    <property type="project" value="UniProtKB-KW"/>
</dbReference>
<keyword evidence="14" id="KW-1185">Reference proteome</keyword>
<dbReference type="GO" id="GO:0016787">
    <property type="term" value="F:hydrolase activity"/>
    <property type="evidence" value="ECO:0007669"/>
    <property type="project" value="UniProtKB-KW"/>
</dbReference>
<dbReference type="SMART" id="SM00471">
    <property type="entry name" value="HDc"/>
    <property type="match status" value="1"/>
</dbReference>
<dbReference type="GO" id="GO:0046872">
    <property type="term" value="F:metal ion binding"/>
    <property type="evidence" value="ECO:0007669"/>
    <property type="project" value="UniProtKB-KW"/>
</dbReference>
<evidence type="ECO:0000256" key="8">
    <source>
        <dbReference type="ARBA" id="ARBA00022840"/>
    </source>
</evidence>
<dbReference type="AlphaFoldDB" id="A0AAW9S6K6"/>
<reference evidence="13 14" key="1">
    <citation type="submission" date="2024-04" db="EMBL/GenBank/DDBJ databases">
        <title>Novel genus in family Flammeovirgaceae.</title>
        <authorList>
            <person name="Nguyen T.H."/>
            <person name="Vuong T.Q."/>
            <person name="Le H."/>
            <person name="Kim S.-G."/>
        </authorList>
    </citation>
    <scope>NUCLEOTIDE SEQUENCE [LARGE SCALE GENOMIC DNA]</scope>
    <source>
        <strain evidence="13 14">JCM 23209</strain>
    </source>
</reference>
<dbReference type="PANTHER" id="PTHR47959">
    <property type="entry name" value="ATP-DEPENDENT RNA HELICASE RHLE-RELATED"/>
    <property type="match status" value="1"/>
</dbReference>
<evidence type="ECO:0000256" key="4">
    <source>
        <dbReference type="ARBA" id="ARBA00022723"/>
    </source>
</evidence>
<evidence type="ECO:0000256" key="3">
    <source>
        <dbReference type="ARBA" id="ARBA00022722"/>
    </source>
</evidence>
<evidence type="ECO:0000256" key="7">
    <source>
        <dbReference type="ARBA" id="ARBA00022806"/>
    </source>
</evidence>
<dbReference type="Pfam" id="PF18019">
    <property type="entry name" value="Cas3_HD"/>
    <property type="match status" value="1"/>
</dbReference>
<dbReference type="GO" id="GO:0003676">
    <property type="term" value="F:nucleic acid binding"/>
    <property type="evidence" value="ECO:0007669"/>
    <property type="project" value="InterPro"/>
</dbReference>
<name>A0AAW9S6K6_9BACT</name>
<dbReference type="SUPFAM" id="SSF52540">
    <property type="entry name" value="P-loop containing nucleoside triphosphate hydrolases"/>
    <property type="match status" value="1"/>
</dbReference>
<dbReference type="Pfam" id="PF00270">
    <property type="entry name" value="DEAD"/>
    <property type="match status" value="1"/>
</dbReference>
<keyword evidence="6" id="KW-0378">Hydrolase</keyword>
<dbReference type="InterPro" id="IPR027417">
    <property type="entry name" value="P-loop_NTPase"/>
</dbReference>
<comment type="caution">
    <text evidence="13">The sequence shown here is derived from an EMBL/GenBank/DDBJ whole genome shotgun (WGS) entry which is preliminary data.</text>
</comment>
<comment type="similarity">
    <text evidence="10">Belongs to the DEAD box helicase family.</text>
</comment>
<dbReference type="CDD" id="cd09641">
    <property type="entry name" value="Cas3''_I"/>
    <property type="match status" value="1"/>
</dbReference>
<evidence type="ECO:0000313" key="13">
    <source>
        <dbReference type="EMBL" id="MEN7548053.1"/>
    </source>
</evidence>
<dbReference type="InterPro" id="IPR038257">
    <property type="entry name" value="CRISPR-assoc_Cas3_HD_sf"/>
</dbReference>
<evidence type="ECO:0000259" key="12">
    <source>
        <dbReference type="PROSITE" id="PS51643"/>
    </source>
</evidence>
<keyword evidence="5" id="KW-0547">Nucleotide-binding</keyword>
<dbReference type="GO" id="GO:0005829">
    <property type="term" value="C:cytosol"/>
    <property type="evidence" value="ECO:0007669"/>
    <property type="project" value="TreeGrafter"/>
</dbReference>
<feature type="domain" description="Helicase ATP-binding" evidence="11">
    <location>
        <begin position="240"/>
        <end position="410"/>
    </location>
</feature>
<dbReference type="GO" id="GO:0004518">
    <property type="term" value="F:nuclease activity"/>
    <property type="evidence" value="ECO:0007669"/>
    <property type="project" value="UniProtKB-KW"/>
</dbReference>
<keyword evidence="4" id="KW-0479">Metal-binding</keyword>
<dbReference type="PANTHER" id="PTHR47959:SF16">
    <property type="entry name" value="CRISPR-ASSOCIATED NUCLEASE_HELICASE CAS3-RELATED"/>
    <property type="match status" value="1"/>
</dbReference>
<evidence type="ECO:0000256" key="9">
    <source>
        <dbReference type="ARBA" id="ARBA00023118"/>
    </source>
</evidence>
<comment type="similarity">
    <text evidence="2">In the central section; belongs to the CRISPR-associated helicase Cas3 family.</text>
</comment>
<dbReference type="NCBIfam" id="TIGR01596">
    <property type="entry name" value="cas3_HD"/>
    <property type="match status" value="1"/>
</dbReference>
<dbReference type="GO" id="GO:0003724">
    <property type="term" value="F:RNA helicase activity"/>
    <property type="evidence" value="ECO:0007669"/>
    <property type="project" value="TreeGrafter"/>
</dbReference>
<feature type="domain" description="HD Cas3-type" evidence="12">
    <location>
        <begin position="13"/>
        <end position="201"/>
    </location>
</feature>
<dbReference type="InterPro" id="IPR006483">
    <property type="entry name" value="CRISPR-assoc_Cas3_HD"/>
</dbReference>
<organism evidence="13 14">
    <name type="scientific">Rapidithrix thailandica</name>
    <dbReference type="NCBI Taxonomy" id="413964"/>
    <lineage>
        <taxon>Bacteria</taxon>
        <taxon>Pseudomonadati</taxon>
        <taxon>Bacteroidota</taxon>
        <taxon>Cytophagia</taxon>
        <taxon>Cytophagales</taxon>
        <taxon>Flammeovirgaceae</taxon>
        <taxon>Rapidithrix</taxon>
    </lineage>
</organism>
<dbReference type="SMART" id="SM00490">
    <property type="entry name" value="HELICc"/>
    <property type="match status" value="1"/>
</dbReference>
<gene>
    <name evidence="13" type="primary">cas3</name>
    <name evidence="13" type="ORF">AAG747_09035</name>
</gene>
<dbReference type="Pfam" id="PF22590">
    <property type="entry name" value="Cas3-like_C_2"/>
    <property type="match status" value="1"/>
</dbReference>
<dbReference type="Gene3D" id="1.10.3210.30">
    <property type="match status" value="1"/>
</dbReference>
<evidence type="ECO:0000256" key="10">
    <source>
        <dbReference type="ARBA" id="ARBA00038437"/>
    </source>
</evidence>
<dbReference type="NCBIfam" id="TIGR00277">
    <property type="entry name" value="HDIG"/>
    <property type="match status" value="1"/>
</dbReference>
<dbReference type="InterPro" id="IPR011545">
    <property type="entry name" value="DEAD/DEAH_box_helicase_dom"/>
</dbReference>
<dbReference type="InterPro" id="IPR001650">
    <property type="entry name" value="Helicase_C-like"/>
</dbReference>
<dbReference type="InterPro" id="IPR054712">
    <property type="entry name" value="Cas3-like_dom"/>
</dbReference>
<dbReference type="Gene3D" id="3.40.50.300">
    <property type="entry name" value="P-loop containing nucleotide triphosphate hydrolases"/>
    <property type="match status" value="2"/>
</dbReference>
<proteinExistence type="inferred from homology"/>
<evidence type="ECO:0000256" key="2">
    <source>
        <dbReference type="ARBA" id="ARBA00009046"/>
    </source>
</evidence>
<dbReference type="GO" id="GO:0005524">
    <property type="term" value="F:ATP binding"/>
    <property type="evidence" value="ECO:0007669"/>
    <property type="project" value="UniProtKB-KW"/>
</dbReference>
<evidence type="ECO:0000256" key="6">
    <source>
        <dbReference type="ARBA" id="ARBA00022801"/>
    </source>
</evidence>
<dbReference type="PROSITE" id="PS51643">
    <property type="entry name" value="HD_CAS3"/>
    <property type="match status" value="1"/>
</dbReference>
<dbReference type="InterPro" id="IPR014001">
    <property type="entry name" value="Helicase_ATP-bd"/>
</dbReference>
<keyword evidence="9" id="KW-0051">Antiviral defense</keyword>
<evidence type="ECO:0000256" key="5">
    <source>
        <dbReference type="ARBA" id="ARBA00022741"/>
    </source>
</evidence>
<dbReference type="InterPro" id="IPR050079">
    <property type="entry name" value="DEAD_box_RNA_helicase"/>
</dbReference>
<evidence type="ECO:0000259" key="11">
    <source>
        <dbReference type="PROSITE" id="PS51192"/>
    </source>
</evidence>
<dbReference type="PROSITE" id="PS51192">
    <property type="entry name" value="HELICASE_ATP_BIND_1"/>
    <property type="match status" value="1"/>
</dbReference>
<keyword evidence="3" id="KW-0540">Nuclease</keyword>
<evidence type="ECO:0000256" key="1">
    <source>
        <dbReference type="ARBA" id="ARBA00006847"/>
    </source>
</evidence>
<dbReference type="RefSeq" id="WP_346820835.1">
    <property type="nucleotide sequence ID" value="NZ_JBDKWZ010000004.1"/>
</dbReference>
<sequence length="714" mass="82145">MMMDLNTILAKSISHGGLTLLEHTQQVAETIAVFAQKYAFDFDVELARKGAILHDLGKAHPAFQKKVNGYNYASLAEKGKWDFAHRHELSSLAFLPVFPEEEWDTLIDLVVAHHKSIENDPSERGILDLDQNDREWIENHLYDWENWKDYALEILRRFDIPTREVSITEAEQALNYVVTYCEGKKNGWSPLRGLLKSADHFASAFMRKTQAQLTSLFEVPDLSYYRAPNRQHDLYPLSKICTDDRRRHTLVVAPTGAGKTDFLLKRCTGRIFYTLPFQASINAMFTRIKENVPNKDIRLLHATSKIVAKNKLDEQVLQPLSGSAIKVLTPHQLAAMVFGTSGFESVMLDVQGTDVILDEIHTYSDFSRSMVIEIVKTLLRLNCRVHIGTATMPSVLYNELLEILGGITQVYEVKLEDKVLDSFNRHQVYKIEKVEEVVDILKKAFLENEKVLLVYNTIKKAQEAYIQLQKAFPNIPKMLIHSRFRRGDRVELEKTLTEDFNTKKEACLVIATQVVEVSLDISFDRMITQCAPLDGLIQRFGRVNRIRNEQTVGKYKPVHVIQPSGNVLPYKMEVLQASFEQLPEEGDVLQERSIQEKIDAVYPELDMKEIDIHLIYKEGKYRIKELQNHKKGVLVEALEIESATCILESDRDAYLSSSWEERIPLEIPINYKSLSRHKNKYEQLEVGAYPFVVPQELEEYKEFGLQLVDHDNFL</sequence>
<accession>A0AAW9S6K6</accession>
<evidence type="ECO:0000313" key="14">
    <source>
        <dbReference type="Proteomes" id="UP001403385"/>
    </source>
</evidence>
<dbReference type="EMBL" id="JBDKWZ010000004">
    <property type="protein sequence ID" value="MEN7548053.1"/>
    <property type="molecule type" value="Genomic_DNA"/>
</dbReference>
<dbReference type="NCBIfam" id="TIGR01587">
    <property type="entry name" value="cas3_core"/>
    <property type="match status" value="1"/>
</dbReference>
<dbReference type="Proteomes" id="UP001403385">
    <property type="component" value="Unassembled WGS sequence"/>
</dbReference>
<comment type="similarity">
    <text evidence="1">In the N-terminal section; belongs to the CRISPR-associated nuclease Cas3-HD family.</text>
</comment>
<dbReference type="InterPro" id="IPR006474">
    <property type="entry name" value="Helicase_Cas3_CRISPR-ass_core"/>
</dbReference>
<keyword evidence="8" id="KW-0067">ATP-binding</keyword>
<dbReference type="InterPro" id="IPR006675">
    <property type="entry name" value="HDIG_dom"/>
</dbReference>
<dbReference type="SMART" id="SM00487">
    <property type="entry name" value="DEXDc"/>
    <property type="match status" value="1"/>
</dbReference>
<dbReference type="SUPFAM" id="SSF109604">
    <property type="entry name" value="HD-domain/PDEase-like"/>
    <property type="match status" value="1"/>
</dbReference>
<dbReference type="InterPro" id="IPR003607">
    <property type="entry name" value="HD/PDEase_dom"/>
</dbReference>